<gene>
    <name evidence="2" type="ORF">GCL60_09785</name>
</gene>
<dbReference type="AlphaFoldDB" id="A0A6N6VUA2"/>
<evidence type="ECO:0008006" key="4">
    <source>
        <dbReference type="Google" id="ProtNLM"/>
    </source>
</evidence>
<organism evidence="2 3">
    <name type="scientific">Silvanigrella paludirubra</name>
    <dbReference type="NCBI Taxonomy" id="2499159"/>
    <lineage>
        <taxon>Bacteria</taxon>
        <taxon>Pseudomonadati</taxon>
        <taxon>Bdellovibrionota</taxon>
        <taxon>Oligoflexia</taxon>
        <taxon>Silvanigrellales</taxon>
        <taxon>Silvanigrellaceae</taxon>
        <taxon>Silvanigrella</taxon>
    </lineage>
</organism>
<dbReference type="EMBL" id="WFLM01000003">
    <property type="protein sequence ID" value="KAB8039136.1"/>
    <property type="molecule type" value="Genomic_DNA"/>
</dbReference>
<keyword evidence="1" id="KW-0732">Signal</keyword>
<dbReference type="RefSeq" id="WP_153420535.1">
    <property type="nucleotide sequence ID" value="NZ_WFLM01000003.1"/>
</dbReference>
<proteinExistence type="predicted"/>
<evidence type="ECO:0000313" key="3">
    <source>
        <dbReference type="Proteomes" id="UP000437748"/>
    </source>
</evidence>
<sequence length="146" mass="16872">MRLKLKKMMALTVLSLSTFANSSAFSNEYNSENIILSKISSELAFLRKETEENNKSKILMERNNNDNIRDIKLKLNSMITILNEMLVNQTQALELQKIKMQTGGFDKDNFKENVKDKTIEKSNENNKINAKTIKIEKENEDLILIN</sequence>
<reference evidence="2 3" key="1">
    <citation type="submission" date="2019-10" db="EMBL/GenBank/DDBJ databases">
        <title>New species of Slilvanegrellaceae.</title>
        <authorList>
            <person name="Pitt A."/>
            <person name="Hahn M.W."/>
        </authorList>
    </citation>
    <scope>NUCLEOTIDE SEQUENCE [LARGE SCALE GENOMIC DNA]</scope>
    <source>
        <strain evidence="2 3">SP-Ram-0.45-NSY-1</strain>
    </source>
</reference>
<name>A0A6N6VUA2_9BACT</name>
<keyword evidence="3" id="KW-1185">Reference proteome</keyword>
<comment type="caution">
    <text evidence="2">The sequence shown here is derived from an EMBL/GenBank/DDBJ whole genome shotgun (WGS) entry which is preliminary data.</text>
</comment>
<protein>
    <recommendedName>
        <fullName evidence="4">YbgF trimerisation domain-containing protein</fullName>
    </recommendedName>
</protein>
<feature type="signal peptide" evidence="1">
    <location>
        <begin position="1"/>
        <end position="20"/>
    </location>
</feature>
<feature type="chain" id="PRO_5027068589" description="YbgF trimerisation domain-containing protein" evidence="1">
    <location>
        <begin position="21"/>
        <end position="146"/>
    </location>
</feature>
<evidence type="ECO:0000313" key="2">
    <source>
        <dbReference type="EMBL" id="KAB8039136.1"/>
    </source>
</evidence>
<dbReference type="Proteomes" id="UP000437748">
    <property type="component" value="Unassembled WGS sequence"/>
</dbReference>
<accession>A0A6N6VUA2</accession>
<evidence type="ECO:0000256" key="1">
    <source>
        <dbReference type="SAM" id="SignalP"/>
    </source>
</evidence>